<name>F2E8S4_HORVV</name>
<organism evidence="1">
    <name type="scientific">Hordeum vulgare subsp. vulgare</name>
    <name type="common">Domesticated barley</name>
    <dbReference type="NCBI Taxonomy" id="112509"/>
    <lineage>
        <taxon>Eukaryota</taxon>
        <taxon>Viridiplantae</taxon>
        <taxon>Streptophyta</taxon>
        <taxon>Embryophyta</taxon>
        <taxon>Tracheophyta</taxon>
        <taxon>Spermatophyta</taxon>
        <taxon>Magnoliopsida</taxon>
        <taxon>Liliopsida</taxon>
        <taxon>Poales</taxon>
        <taxon>Poaceae</taxon>
        <taxon>BOP clade</taxon>
        <taxon>Pooideae</taxon>
        <taxon>Triticodae</taxon>
        <taxon>Triticeae</taxon>
        <taxon>Hordeinae</taxon>
        <taxon>Hordeum</taxon>
    </lineage>
</organism>
<evidence type="ECO:0000313" key="1">
    <source>
        <dbReference type="EMBL" id="BAK03746.1"/>
    </source>
</evidence>
<dbReference type="AlphaFoldDB" id="F2E8S4"/>
<proteinExistence type="evidence at transcript level"/>
<dbReference type="EMBL" id="AK372548">
    <property type="protein sequence ID" value="BAK03746.1"/>
    <property type="molecule type" value="mRNA"/>
</dbReference>
<reference evidence="1" key="1">
    <citation type="journal article" date="2011" name="Plant Physiol.">
        <title>Comprehensive sequence analysis of 24,783 barley full-length cDNAs derived from 12 clone libraries.</title>
        <authorList>
            <person name="Matsumoto T."/>
            <person name="Tanaka T."/>
            <person name="Sakai H."/>
            <person name="Amano N."/>
            <person name="Kanamori H."/>
            <person name="Kurita K."/>
            <person name="Kikuta A."/>
            <person name="Kamiya K."/>
            <person name="Yamamoto M."/>
            <person name="Ikawa H."/>
            <person name="Fujii N."/>
            <person name="Hori K."/>
            <person name="Itoh T."/>
            <person name="Sato K."/>
        </authorList>
    </citation>
    <scope>NUCLEOTIDE SEQUENCE</scope>
    <source>
        <tissue evidence="1">Flower</tissue>
    </source>
</reference>
<protein>
    <submittedName>
        <fullName evidence="1">Predicted protein</fullName>
    </submittedName>
</protein>
<accession>F2E8S4</accession>
<sequence>MPNVACLPALLRLASVRHHVRAPVDEEFDHAAAPVDEEDAVSEQRIEEALGRPCTWT</sequence>